<dbReference type="Pfam" id="PF13361">
    <property type="entry name" value="UvrD_C"/>
    <property type="match status" value="1"/>
</dbReference>
<dbReference type="Gene3D" id="3.90.320.10">
    <property type="match status" value="1"/>
</dbReference>
<comment type="catalytic activity">
    <reaction evidence="13">
        <text>ATP + H2O = ADP + phosphate + H(+)</text>
        <dbReference type="Rhea" id="RHEA:13065"/>
        <dbReference type="ChEBI" id="CHEBI:15377"/>
        <dbReference type="ChEBI" id="CHEBI:15378"/>
        <dbReference type="ChEBI" id="CHEBI:30616"/>
        <dbReference type="ChEBI" id="CHEBI:43474"/>
        <dbReference type="ChEBI" id="CHEBI:456216"/>
        <dbReference type="EC" id="5.6.2.4"/>
    </reaction>
</comment>
<dbReference type="PANTHER" id="PTHR11070:SF48">
    <property type="entry name" value="ATP-DEPENDENT HELICASE_NUCLEASE SUBUNIT A"/>
    <property type="match status" value="1"/>
</dbReference>
<keyword evidence="10" id="KW-0413">Isomerase</keyword>
<dbReference type="PROSITE" id="PS51198">
    <property type="entry name" value="UVRD_HELICASE_ATP_BIND"/>
    <property type="match status" value="1"/>
</dbReference>
<reference evidence="17" key="1">
    <citation type="submission" date="2020-10" db="EMBL/GenBank/DDBJ databases">
        <authorList>
            <person name="Gilroy R."/>
        </authorList>
    </citation>
    <scope>NUCLEOTIDE SEQUENCE</scope>
    <source>
        <strain evidence="17">CHK199-13235</strain>
    </source>
</reference>
<dbReference type="GO" id="GO:0043138">
    <property type="term" value="F:3'-5' DNA helicase activity"/>
    <property type="evidence" value="ECO:0007669"/>
    <property type="project" value="UniProtKB-EC"/>
</dbReference>
<organism evidence="17 18">
    <name type="scientific">Candidatus Merdivicinus excrementipullorum</name>
    <dbReference type="NCBI Taxonomy" id="2840867"/>
    <lineage>
        <taxon>Bacteria</taxon>
        <taxon>Bacillati</taxon>
        <taxon>Bacillota</taxon>
        <taxon>Clostridia</taxon>
        <taxon>Eubacteriales</taxon>
        <taxon>Oscillospiraceae</taxon>
        <taxon>Oscillospiraceae incertae sedis</taxon>
        <taxon>Candidatus Merdivicinus</taxon>
    </lineage>
</organism>
<dbReference type="AlphaFoldDB" id="A0A9D1FQV5"/>
<dbReference type="PROSITE" id="PS51217">
    <property type="entry name" value="UVRD_HELICASE_CTER"/>
    <property type="match status" value="1"/>
</dbReference>
<comment type="catalytic activity">
    <reaction evidence="11">
        <text>Couples ATP hydrolysis with the unwinding of duplex DNA by translocating in the 3'-5' direction.</text>
        <dbReference type="EC" id="5.6.2.4"/>
    </reaction>
</comment>
<dbReference type="PANTHER" id="PTHR11070">
    <property type="entry name" value="UVRD / RECB / PCRA DNA HELICASE FAMILY MEMBER"/>
    <property type="match status" value="1"/>
</dbReference>
<evidence type="ECO:0000256" key="9">
    <source>
        <dbReference type="ARBA" id="ARBA00023204"/>
    </source>
</evidence>
<evidence type="ECO:0000256" key="12">
    <source>
        <dbReference type="ARBA" id="ARBA00034808"/>
    </source>
</evidence>
<dbReference type="Pfam" id="PF00580">
    <property type="entry name" value="UvrD-helicase"/>
    <property type="match status" value="1"/>
</dbReference>
<evidence type="ECO:0000256" key="5">
    <source>
        <dbReference type="ARBA" id="ARBA00022806"/>
    </source>
</evidence>
<evidence type="ECO:0000256" key="13">
    <source>
        <dbReference type="ARBA" id="ARBA00048988"/>
    </source>
</evidence>
<comment type="caution">
    <text evidence="17">The sequence shown here is derived from an EMBL/GenBank/DDBJ whole genome shotgun (WGS) entry which is preliminary data.</text>
</comment>
<dbReference type="Gene3D" id="3.40.50.300">
    <property type="entry name" value="P-loop containing nucleotide triphosphate hydrolases"/>
    <property type="match status" value="4"/>
</dbReference>
<keyword evidence="1" id="KW-0540">Nuclease</keyword>
<evidence type="ECO:0000256" key="4">
    <source>
        <dbReference type="ARBA" id="ARBA00022801"/>
    </source>
</evidence>
<dbReference type="GO" id="GO:0000725">
    <property type="term" value="P:recombinational repair"/>
    <property type="evidence" value="ECO:0007669"/>
    <property type="project" value="TreeGrafter"/>
</dbReference>
<feature type="binding site" evidence="14">
    <location>
        <begin position="24"/>
        <end position="31"/>
    </location>
    <ligand>
        <name>ATP</name>
        <dbReference type="ChEBI" id="CHEBI:30616"/>
    </ligand>
</feature>
<evidence type="ECO:0000256" key="8">
    <source>
        <dbReference type="ARBA" id="ARBA00023125"/>
    </source>
</evidence>
<evidence type="ECO:0000256" key="3">
    <source>
        <dbReference type="ARBA" id="ARBA00022763"/>
    </source>
</evidence>
<sequence length="1161" mass="128838">MAREWTAEQQKAMHLTGGGILVSAAAGSGKTAVLVERIITRITDPEHPVPADKLLVATFTNAAAAEMRSRVDLRLRELLAENPGDSFLERQLLLLQKAKICTIDAFFSSLVRENFERLGVSPSLRIGEDSELSDLRAGAMDTALERCYAQGTPEFLAAAEYFGERDDRALSEEALRLYDKTRSLPRPERWFAAQDAAYGDDASPEESPWGRRLLAQAASLFRDALRINRQISGLLQWDDNLLKGYGNAIQADEALFSAAHELAVKGSWDALCHFLAQNKLGPIGRAPKGTDEEGKTKVQLLRNLCKDLWDKAGECLPSTAGEFAQDKAKLLPVIRGVFQLCRAFAEEYAAAKEEASLADFPDFSALAFRLCVAEDGSPTEFAQNLSKNYEEILLDEYQDTNRLQDEIFKAISRNGENLFYVGDLKQSIYRFRSADPTVFAEKQARFSEEGDFPALLRLSRNFRSREGVLDAVNCVFSQIMSEEAGGVFYGASEAVHAGAVYPERPGGCLKVQLLDMKTADTEDSRVITEARYTARQIASLLREGYPVAENGQLRPCRPSDVAILLRSLKGTESLFCEALQAEGIDAQVSSAEGYFTSREVLSMISLLQALDNPLQDIPLAAVLLSPLGGFRCGQLAQLRLDHPDERLYPALLLEAPRNPQAAAFLSLLQNLREKAAVKRVRALIQYIYDSTDFLEIMAGSAAGREANLKLLLQYAGEYEKSGRGELSGFVDYIRRVMERKEDFQVANPLSSESGSVRIMSVHKSKGLEFPIVILANCSKAFNLADLKRPAIYHPAMGYGLEVVDRHTLQKYPTIPWAAVRLKEQADTAAEEIRLLYVAMTRARELLVLNISERNLGKTLQSLAAMLQGTAPLEPGSVLRMGSWSQWLLAALLRHPDFAPVRDLYGIDAEVRDEPFRLELTEHILTEGEGEFVEPELPAPPPNPDLVEKLAAQCGWQYPEWERTKIPSKLAVTDIVRREEEEGGHLLLPEPSFCSPSGFSAAQKGIIFHKALQFADYAAARDDPAAELRRLTEAKYLTPEEAESISLTAFGQLFRSETMARILAADKVWREYRFFDTVPASRAGYDGDAAILIQGVADCLFEEDGAGVLLDYKTDYASPEELKERYSTQLSLYRKALAPLFPKGIKECILYSLTNNCPILVE</sequence>
<dbReference type="GO" id="GO:0003677">
    <property type="term" value="F:DNA binding"/>
    <property type="evidence" value="ECO:0007669"/>
    <property type="project" value="UniProtKB-KW"/>
</dbReference>
<dbReference type="InterPro" id="IPR014016">
    <property type="entry name" value="UvrD-like_ATP-bd"/>
</dbReference>
<evidence type="ECO:0000256" key="14">
    <source>
        <dbReference type="PROSITE-ProRule" id="PRU00560"/>
    </source>
</evidence>
<feature type="domain" description="UvrD-like helicase C-terminal" evidence="16">
    <location>
        <begin position="466"/>
        <end position="766"/>
    </location>
</feature>
<evidence type="ECO:0000313" key="17">
    <source>
        <dbReference type="EMBL" id="HIS77715.1"/>
    </source>
</evidence>
<keyword evidence="9" id="KW-0234">DNA repair</keyword>
<reference evidence="17" key="2">
    <citation type="journal article" date="2021" name="PeerJ">
        <title>Extensive microbial diversity within the chicken gut microbiome revealed by metagenomics and culture.</title>
        <authorList>
            <person name="Gilroy R."/>
            <person name="Ravi A."/>
            <person name="Getino M."/>
            <person name="Pursley I."/>
            <person name="Horton D.L."/>
            <person name="Alikhan N.F."/>
            <person name="Baker D."/>
            <person name="Gharbi K."/>
            <person name="Hall N."/>
            <person name="Watson M."/>
            <person name="Adriaenssens E.M."/>
            <person name="Foster-Nyarko E."/>
            <person name="Jarju S."/>
            <person name="Secka A."/>
            <person name="Antonio M."/>
            <person name="Oren A."/>
            <person name="Chaudhuri R.R."/>
            <person name="La Ragione R."/>
            <person name="Hildebrand F."/>
            <person name="Pallen M.J."/>
        </authorList>
    </citation>
    <scope>NUCLEOTIDE SEQUENCE</scope>
    <source>
        <strain evidence="17">CHK199-13235</strain>
    </source>
</reference>
<protein>
    <recommendedName>
        <fullName evidence="12">DNA 3'-5' helicase</fullName>
        <ecNumber evidence="12">5.6.2.4</ecNumber>
    </recommendedName>
</protein>
<dbReference type="InterPro" id="IPR011604">
    <property type="entry name" value="PDDEXK-like_dom_sf"/>
</dbReference>
<proteinExistence type="predicted"/>
<dbReference type="InterPro" id="IPR038726">
    <property type="entry name" value="PDDEXK_AddAB-type"/>
</dbReference>
<dbReference type="GO" id="GO:0033202">
    <property type="term" value="C:DNA helicase complex"/>
    <property type="evidence" value="ECO:0007669"/>
    <property type="project" value="TreeGrafter"/>
</dbReference>
<feature type="domain" description="UvrD-like helicase ATP-binding" evidence="15">
    <location>
        <begin position="3"/>
        <end position="465"/>
    </location>
</feature>
<keyword evidence="3" id="KW-0227">DNA damage</keyword>
<evidence type="ECO:0000259" key="16">
    <source>
        <dbReference type="PROSITE" id="PS51217"/>
    </source>
</evidence>
<dbReference type="GO" id="GO:0005524">
    <property type="term" value="F:ATP binding"/>
    <property type="evidence" value="ECO:0007669"/>
    <property type="project" value="UniProtKB-UniRule"/>
</dbReference>
<evidence type="ECO:0000256" key="2">
    <source>
        <dbReference type="ARBA" id="ARBA00022741"/>
    </source>
</evidence>
<keyword evidence="2 14" id="KW-0547">Nucleotide-binding</keyword>
<dbReference type="Gene3D" id="6.10.250.2380">
    <property type="match status" value="1"/>
</dbReference>
<evidence type="ECO:0000256" key="7">
    <source>
        <dbReference type="ARBA" id="ARBA00022840"/>
    </source>
</evidence>
<dbReference type="Proteomes" id="UP000824002">
    <property type="component" value="Unassembled WGS sequence"/>
</dbReference>
<dbReference type="SUPFAM" id="SSF52540">
    <property type="entry name" value="P-loop containing nucleoside triphosphate hydrolases"/>
    <property type="match status" value="1"/>
</dbReference>
<evidence type="ECO:0000256" key="11">
    <source>
        <dbReference type="ARBA" id="ARBA00034617"/>
    </source>
</evidence>
<dbReference type="EMBL" id="DVJP01000085">
    <property type="protein sequence ID" value="HIS77715.1"/>
    <property type="molecule type" value="Genomic_DNA"/>
</dbReference>
<keyword evidence="7 14" id="KW-0067">ATP-binding</keyword>
<keyword evidence="6" id="KW-0269">Exonuclease</keyword>
<evidence type="ECO:0000256" key="10">
    <source>
        <dbReference type="ARBA" id="ARBA00023235"/>
    </source>
</evidence>
<evidence type="ECO:0000259" key="15">
    <source>
        <dbReference type="PROSITE" id="PS51198"/>
    </source>
</evidence>
<dbReference type="InterPro" id="IPR014017">
    <property type="entry name" value="DNA_helicase_UvrD-like_C"/>
</dbReference>
<keyword evidence="5 14" id="KW-0347">Helicase</keyword>
<name>A0A9D1FQV5_9FIRM</name>
<dbReference type="InterPro" id="IPR027417">
    <property type="entry name" value="P-loop_NTPase"/>
</dbReference>
<dbReference type="InterPro" id="IPR014152">
    <property type="entry name" value="AddA"/>
</dbReference>
<dbReference type="GO" id="GO:0005829">
    <property type="term" value="C:cytosol"/>
    <property type="evidence" value="ECO:0007669"/>
    <property type="project" value="TreeGrafter"/>
</dbReference>
<dbReference type="GO" id="GO:0004527">
    <property type="term" value="F:exonuclease activity"/>
    <property type="evidence" value="ECO:0007669"/>
    <property type="project" value="UniProtKB-KW"/>
</dbReference>
<evidence type="ECO:0000256" key="6">
    <source>
        <dbReference type="ARBA" id="ARBA00022839"/>
    </source>
</evidence>
<dbReference type="GO" id="GO:0006302">
    <property type="term" value="P:double-strand break repair"/>
    <property type="evidence" value="ECO:0007669"/>
    <property type="project" value="InterPro"/>
</dbReference>
<evidence type="ECO:0000256" key="1">
    <source>
        <dbReference type="ARBA" id="ARBA00022722"/>
    </source>
</evidence>
<dbReference type="Pfam" id="PF12705">
    <property type="entry name" value="PDDEXK_1"/>
    <property type="match status" value="1"/>
</dbReference>
<dbReference type="NCBIfam" id="TIGR02785">
    <property type="entry name" value="addA_Gpos"/>
    <property type="match status" value="1"/>
</dbReference>
<dbReference type="EC" id="5.6.2.4" evidence="12"/>
<dbReference type="SUPFAM" id="SSF52980">
    <property type="entry name" value="Restriction endonuclease-like"/>
    <property type="match status" value="1"/>
</dbReference>
<keyword evidence="4 14" id="KW-0378">Hydrolase</keyword>
<dbReference type="InterPro" id="IPR011335">
    <property type="entry name" value="Restrct_endonuc-II-like"/>
</dbReference>
<gene>
    <name evidence="17" type="primary">addA</name>
    <name evidence="17" type="ORF">IAB51_13105</name>
</gene>
<keyword evidence="8" id="KW-0238">DNA-binding</keyword>
<dbReference type="InterPro" id="IPR000212">
    <property type="entry name" value="DNA_helicase_UvrD/REP"/>
</dbReference>
<evidence type="ECO:0000313" key="18">
    <source>
        <dbReference type="Proteomes" id="UP000824002"/>
    </source>
</evidence>
<accession>A0A9D1FQV5</accession>